<keyword evidence="2" id="KW-1185">Reference proteome</keyword>
<protein>
    <submittedName>
        <fullName evidence="1">Oidioi.mRNA.OKI2018_I69.PAR.g9180.t1.cds</fullName>
    </submittedName>
</protein>
<evidence type="ECO:0000313" key="2">
    <source>
        <dbReference type="Proteomes" id="UP001158576"/>
    </source>
</evidence>
<organism evidence="1 2">
    <name type="scientific">Oikopleura dioica</name>
    <name type="common">Tunicate</name>
    <dbReference type="NCBI Taxonomy" id="34765"/>
    <lineage>
        <taxon>Eukaryota</taxon>
        <taxon>Metazoa</taxon>
        <taxon>Chordata</taxon>
        <taxon>Tunicata</taxon>
        <taxon>Appendicularia</taxon>
        <taxon>Copelata</taxon>
        <taxon>Oikopleuridae</taxon>
        <taxon>Oikopleura</taxon>
    </lineage>
</organism>
<reference evidence="1 2" key="1">
    <citation type="submission" date="2021-04" db="EMBL/GenBank/DDBJ databases">
        <authorList>
            <person name="Bliznina A."/>
        </authorList>
    </citation>
    <scope>NUCLEOTIDE SEQUENCE [LARGE SCALE GENOMIC DNA]</scope>
</reference>
<gene>
    <name evidence="1" type="ORF">OKIOD_LOCUS738</name>
</gene>
<evidence type="ECO:0000313" key="1">
    <source>
        <dbReference type="EMBL" id="CAG5079138.1"/>
    </source>
</evidence>
<name>A0ABN7RJD2_OIKDI</name>
<sequence length="85" mass="10156">METVNSRCEMELTASTTGTYFPRDFMYNRCNTSILNSNSREDEVIIVHFTNETEIDFDKIFNRERQRLLQSMRKESTPIRPCRIK</sequence>
<dbReference type="EMBL" id="OU015568">
    <property type="protein sequence ID" value="CAG5079138.1"/>
    <property type="molecule type" value="Genomic_DNA"/>
</dbReference>
<dbReference type="Proteomes" id="UP001158576">
    <property type="component" value="Chromosome PAR"/>
</dbReference>
<proteinExistence type="predicted"/>
<accession>A0ABN7RJD2</accession>